<dbReference type="Pfam" id="PF00126">
    <property type="entry name" value="HTH_1"/>
    <property type="match status" value="1"/>
</dbReference>
<keyword evidence="7" id="KW-1185">Reference proteome</keyword>
<evidence type="ECO:0000256" key="3">
    <source>
        <dbReference type="ARBA" id="ARBA00023125"/>
    </source>
</evidence>
<evidence type="ECO:0000256" key="4">
    <source>
        <dbReference type="ARBA" id="ARBA00023163"/>
    </source>
</evidence>
<dbReference type="SUPFAM" id="SSF53850">
    <property type="entry name" value="Periplasmic binding protein-like II"/>
    <property type="match status" value="1"/>
</dbReference>
<dbReference type="PROSITE" id="PS50931">
    <property type="entry name" value="HTH_LYSR"/>
    <property type="match status" value="1"/>
</dbReference>
<dbReference type="PANTHER" id="PTHR30537:SF5">
    <property type="entry name" value="HTH-TYPE TRANSCRIPTIONAL ACTIVATOR TTDR-RELATED"/>
    <property type="match status" value="1"/>
</dbReference>
<organism evidence="6 7">
    <name type="scientific">Paraburkholderia largidicola</name>
    <dbReference type="NCBI Taxonomy" id="3014751"/>
    <lineage>
        <taxon>Bacteria</taxon>
        <taxon>Pseudomonadati</taxon>
        <taxon>Pseudomonadota</taxon>
        <taxon>Betaproteobacteria</taxon>
        <taxon>Burkholderiales</taxon>
        <taxon>Burkholderiaceae</taxon>
        <taxon>Paraburkholderia</taxon>
    </lineage>
</organism>
<dbReference type="AlphaFoldDB" id="A0A7I8C3Z2"/>
<dbReference type="PANTHER" id="PTHR30537">
    <property type="entry name" value="HTH-TYPE TRANSCRIPTIONAL REGULATOR"/>
    <property type="match status" value="1"/>
</dbReference>
<gene>
    <name evidence="6" type="ORF">PPGU16_81250</name>
</gene>
<dbReference type="InterPro" id="IPR036388">
    <property type="entry name" value="WH-like_DNA-bd_sf"/>
</dbReference>
<accession>A0A7I8C3Z2</accession>
<dbReference type="SUPFAM" id="SSF46785">
    <property type="entry name" value="Winged helix' DNA-binding domain"/>
    <property type="match status" value="1"/>
</dbReference>
<dbReference type="GO" id="GO:0006351">
    <property type="term" value="P:DNA-templated transcription"/>
    <property type="evidence" value="ECO:0007669"/>
    <property type="project" value="TreeGrafter"/>
</dbReference>
<keyword evidence="3" id="KW-0238">DNA-binding</keyword>
<feature type="domain" description="HTH lysR-type" evidence="5">
    <location>
        <begin position="8"/>
        <end position="60"/>
    </location>
</feature>
<reference evidence="6 7" key="1">
    <citation type="journal article" date="2020" name="Genes (Basel)">
        <title>Genomic Comparison of Insect Gut Symbionts from Divergent Burkholderia Subclades.</title>
        <authorList>
            <person name="Takeshita K."/>
            <person name="Kikuchi Y."/>
        </authorList>
    </citation>
    <scope>NUCLEOTIDE SEQUENCE [LARGE SCALE GENOMIC DNA]</scope>
    <source>
        <strain evidence="6 7">PGU16</strain>
        <plasmid evidence="6 7">PPGU16_p2</plasmid>
    </source>
</reference>
<dbReference type="InterPro" id="IPR036390">
    <property type="entry name" value="WH_DNA-bd_sf"/>
</dbReference>
<proteinExistence type="inferred from homology"/>
<dbReference type="KEGG" id="plad:PPGU16_81250"/>
<evidence type="ECO:0000313" key="6">
    <source>
        <dbReference type="EMBL" id="BCF95058.1"/>
    </source>
</evidence>
<dbReference type="Gene3D" id="3.40.190.290">
    <property type="match status" value="1"/>
</dbReference>
<dbReference type="InterPro" id="IPR000847">
    <property type="entry name" value="LysR_HTH_N"/>
</dbReference>
<protein>
    <submittedName>
        <fullName evidence="6">LysR family transcriptional regulator</fullName>
    </submittedName>
</protein>
<dbReference type="RefSeq" id="WP_180727271.1">
    <property type="nucleotide sequence ID" value="NZ_AP023177.1"/>
</dbReference>
<dbReference type="EMBL" id="AP023177">
    <property type="protein sequence ID" value="BCF95058.1"/>
    <property type="molecule type" value="Genomic_DNA"/>
</dbReference>
<dbReference type="PRINTS" id="PR00039">
    <property type="entry name" value="HTHLYSR"/>
</dbReference>
<name>A0A7I8C3Z2_9BURK</name>
<dbReference type="CDD" id="cd08422">
    <property type="entry name" value="PBP2_CrgA_like"/>
    <property type="match status" value="1"/>
</dbReference>
<keyword evidence="6" id="KW-0614">Plasmid</keyword>
<keyword evidence="4" id="KW-0804">Transcription</keyword>
<dbReference type="InterPro" id="IPR005119">
    <property type="entry name" value="LysR_subst-bd"/>
</dbReference>
<dbReference type="GO" id="GO:0003700">
    <property type="term" value="F:DNA-binding transcription factor activity"/>
    <property type="evidence" value="ECO:0007669"/>
    <property type="project" value="InterPro"/>
</dbReference>
<evidence type="ECO:0000256" key="2">
    <source>
        <dbReference type="ARBA" id="ARBA00023015"/>
    </source>
</evidence>
<dbReference type="Pfam" id="PF03466">
    <property type="entry name" value="LysR_substrate"/>
    <property type="match status" value="1"/>
</dbReference>
<evidence type="ECO:0000256" key="1">
    <source>
        <dbReference type="ARBA" id="ARBA00009437"/>
    </source>
</evidence>
<comment type="similarity">
    <text evidence="1">Belongs to the LysR transcriptional regulatory family.</text>
</comment>
<evidence type="ECO:0000313" key="7">
    <source>
        <dbReference type="Proteomes" id="UP000510888"/>
    </source>
</evidence>
<evidence type="ECO:0000259" key="5">
    <source>
        <dbReference type="PROSITE" id="PS50931"/>
    </source>
</evidence>
<dbReference type="Gene3D" id="1.10.10.10">
    <property type="entry name" value="Winged helix-like DNA-binding domain superfamily/Winged helix DNA-binding domain"/>
    <property type="match status" value="1"/>
</dbReference>
<dbReference type="Proteomes" id="UP000510888">
    <property type="component" value="Plasmid PPGU16_p2"/>
</dbReference>
<dbReference type="FunFam" id="1.10.10.10:FF:000001">
    <property type="entry name" value="LysR family transcriptional regulator"/>
    <property type="match status" value="1"/>
</dbReference>
<dbReference type="InterPro" id="IPR058163">
    <property type="entry name" value="LysR-type_TF_proteobact-type"/>
</dbReference>
<keyword evidence="2" id="KW-0805">Transcription regulation</keyword>
<dbReference type="GO" id="GO:0043565">
    <property type="term" value="F:sequence-specific DNA binding"/>
    <property type="evidence" value="ECO:0007669"/>
    <property type="project" value="TreeGrafter"/>
</dbReference>
<geneLocation type="plasmid" evidence="6 7">
    <name>PPGU16_p2</name>
</geneLocation>
<sequence length="315" mass="33212">MNDRFFSLQVFCRVARTGSFSAAGRDLGISQPTASRIVAALEKSVGATLLTRSTRTVAVTEAGADYLARAEAILSALDEADHAARGSGELRGVLRIACSTSTAVRMLLPRIARFTDLHPGLRVEFMLNDEKQDLIGDAIDVALRVGALADSAAVARKIATVHRLLAASPAYLAKAGTPRNPADLTRHTFILGPAGRGMEGWVFSKSGNSTSIRVEGRFVLNGNEGATAAAVAGLGIVSAGRLGMLKELQSGVLVRVLPEWNMGSADMHVVLPAGRAAKPSARAFSNFIVSELERDVDFNVNPTGEALQHPSAIKT</sequence>